<evidence type="ECO:0000313" key="9">
    <source>
        <dbReference type="EMBL" id="CAG9122796.1"/>
    </source>
</evidence>
<feature type="compositionally biased region" description="Basic and acidic residues" evidence="5">
    <location>
        <begin position="384"/>
        <end position="394"/>
    </location>
</feature>
<dbReference type="PANTHER" id="PTHR46709">
    <property type="entry name" value="PROTEIN CBG23488-RELATED"/>
    <property type="match status" value="1"/>
</dbReference>
<evidence type="ECO:0000313" key="12">
    <source>
        <dbReference type="WBParaSite" id="BXY_0380200.1"/>
    </source>
</evidence>
<keyword evidence="2 6" id="KW-0812">Transmembrane</keyword>
<feature type="transmembrane region" description="Helical" evidence="6">
    <location>
        <begin position="205"/>
        <end position="226"/>
    </location>
</feature>
<organism evidence="10 12">
    <name type="scientific">Bursaphelenchus xylophilus</name>
    <name type="common">Pinewood nematode worm</name>
    <name type="synonym">Aphelenchoides xylophilus</name>
    <dbReference type="NCBI Taxonomy" id="6326"/>
    <lineage>
        <taxon>Eukaryota</taxon>
        <taxon>Metazoa</taxon>
        <taxon>Ecdysozoa</taxon>
        <taxon>Nematoda</taxon>
        <taxon>Chromadorea</taxon>
        <taxon>Rhabditida</taxon>
        <taxon>Tylenchina</taxon>
        <taxon>Tylenchomorpha</taxon>
        <taxon>Aphelenchoidea</taxon>
        <taxon>Aphelenchoididae</taxon>
        <taxon>Bursaphelenchus</taxon>
    </lineage>
</organism>
<evidence type="ECO:0000256" key="2">
    <source>
        <dbReference type="ARBA" id="ARBA00022692"/>
    </source>
</evidence>
<dbReference type="Pfam" id="PF00001">
    <property type="entry name" value="7tm_1"/>
    <property type="match status" value="1"/>
</dbReference>
<keyword evidence="11" id="KW-1185">Reference proteome</keyword>
<dbReference type="Proteomes" id="UP000095284">
    <property type="component" value="Unplaced"/>
</dbReference>
<evidence type="ECO:0000256" key="5">
    <source>
        <dbReference type="SAM" id="MobiDB-lite"/>
    </source>
</evidence>
<feature type="domain" description="G-protein coupled receptors family 1 profile" evidence="7">
    <location>
        <begin position="43"/>
        <end position="318"/>
    </location>
</feature>
<evidence type="ECO:0000256" key="6">
    <source>
        <dbReference type="SAM" id="Phobius"/>
    </source>
</evidence>
<comment type="subcellular location">
    <subcellularLocation>
        <location evidence="1">Membrane</location>
    </subcellularLocation>
</comment>
<reference evidence="9" key="2">
    <citation type="submission" date="2020-08" db="EMBL/GenBank/DDBJ databases">
        <authorList>
            <person name="Kikuchi T."/>
        </authorList>
    </citation>
    <scope>NUCLEOTIDE SEQUENCE</scope>
    <source>
        <strain evidence="8">Ka4C1</strain>
    </source>
</reference>
<dbReference type="Proteomes" id="UP000582659">
    <property type="component" value="Unassembled WGS sequence"/>
</dbReference>
<keyword evidence="4 6" id="KW-0472">Membrane</keyword>
<feature type="transmembrane region" description="Helical" evidence="6">
    <location>
        <begin position="63"/>
        <end position="89"/>
    </location>
</feature>
<evidence type="ECO:0000256" key="1">
    <source>
        <dbReference type="ARBA" id="ARBA00004370"/>
    </source>
</evidence>
<gene>
    <name evidence="8" type="ORF">BXYJ_LOCUS11638</name>
</gene>
<dbReference type="Proteomes" id="UP000659654">
    <property type="component" value="Unassembled WGS sequence"/>
</dbReference>
<reference evidence="12" key="1">
    <citation type="submission" date="2016-11" db="UniProtKB">
        <authorList>
            <consortium name="WormBaseParasite"/>
        </authorList>
    </citation>
    <scope>IDENTIFICATION</scope>
</reference>
<evidence type="ECO:0000313" key="8">
    <source>
        <dbReference type="EMBL" id="CAD5231542.1"/>
    </source>
</evidence>
<dbReference type="eggNOG" id="ENOG502RKYA">
    <property type="taxonomic scope" value="Eukaryota"/>
</dbReference>
<feature type="transmembrane region" description="Helical" evidence="6">
    <location>
        <begin position="260"/>
        <end position="283"/>
    </location>
</feature>
<dbReference type="EMBL" id="CAJFDI010000005">
    <property type="protein sequence ID" value="CAD5231542.1"/>
    <property type="molecule type" value="Genomic_DNA"/>
</dbReference>
<dbReference type="Gene3D" id="1.20.1070.10">
    <property type="entry name" value="Rhodopsin 7-helix transmembrane proteins"/>
    <property type="match status" value="1"/>
</dbReference>
<dbReference type="SUPFAM" id="SSF81321">
    <property type="entry name" value="Family A G protein-coupled receptor-like"/>
    <property type="match status" value="1"/>
</dbReference>
<evidence type="ECO:0000259" key="7">
    <source>
        <dbReference type="PROSITE" id="PS50262"/>
    </source>
</evidence>
<evidence type="ECO:0000313" key="10">
    <source>
        <dbReference type="Proteomes" id="UP000095284"/>
    </source>
</evidence>
<dbReference type="PANTHER" id="PTHR46709:SF4">
    <property type="entry name" value="G-PROTEIN COUPLED RECEPTORS FAMILY 1 PROFILE DOMAIN-CONTAINING PROTEIN"/>
    <property type="match status" value="1"/>
</dbReference>
<dbReference type="AlphaFoldDB" id="A0A1I7RSU8"/>
<protein>
    <submittedName>
        <fullName evidence="8">(pine wood nematode) hypothetical protein</fullName>
    </submittedName>
    <submittedName>
        <fullName evidence="12">G_PROTEIN_RECEP_F1_2 domain-containing protein</fullName>
    </submittedName>
</protein>
<dbReference type="GO" id="GO:0004930">
    <property type="term" value="F:G protein-coupled receptor activity"/>
    <property type="evidence" value="ECO:0007669"/>
    <property type="project" value="InterPro"/>
</dbReference>
<accession>A0A1I7RSU8</accession>
<feature type="transmembrane region" description="Helical" evidence="6">
    <location>
        <begin position="295"/>
        <end position="317"/>
    </location>
</feature>
<keyword evidence="3 6" id="KW-1133">Transmembrane helix</keyword>
<evidence type="ECO:0000313" key="11">
    <source>
        <dbReference type="Proteomes" id="UP000659654"/>
    </source>
</evidence>
<evidence type="ECO:0000256" key="4">
    <source>
        <dbReference type="ARBA" id="ARBA00023136"/>
    </source>
</evidence>
<name>A0A1I7RSU8_BURXY</name>
<dbReference type="EMBL" id="CAJFCV020000005">
    <property type="protein sequence ID" value="CAG9122796.1"/>
    <property type="molecule type" value="Genomic_DNA"/>
</dbReference>
<dbReference type="PROSITE" id="PS50262">
    <property type="entry name" value="G_PROTEIN_RECEP_F1_2"/>
    <property type="match status" value="1"/>
</dbReference>
<sequence>MNQSSANSTDPVQCFYEPPLYLEGRFWLVSVFGTSVALISSCENAFLFGTLVQKKQHLNSHCLYLMLLAFFDFFIAVAYIPLMSISLLADYLESPLLLTAWYHYMRPMITISHIAMSASSFLILAASFERYCITCLPGRMQKVQKLRRFIALTAVLTGVITKITLYNEFEIIFNKECKGTMVEYNLQLSAMATEYYYNLVWRLGFRNLVTVLVPFFGLLAMNFLIVKKLKQVNSKLPAEQKGLDGELQPKNRVKAATMTLLMVVFTYLVSNILNVILTFWEYFDITSLTSKFLAFYTYGVDTVSILTILAGSFRLPIYVICMPQLRGDFVIHFKKIIGRNKYQINEYGSKKQFEYAPMLIRISELLMKYPNLSSDTSMDSLSSSDHEVREEVFL</sequence>
<dbReference type="InterPro" id="IPR000276">
    <property type="entry name" value="GPCR_Rhodpsn"/>
</dbReference>
<dbReference type="InterPro" id="IPR017452">
    <property type="entry name" value="GPCR_Rhodpsn_7TM"/>
</dbReference>
<proteinExistence type="predicted"/>
<dbReference type="OrthoDB" id="5783891at2759"/>
<dbReference type="WBParaSite" id="BXY_0380200.1">
    <property type="protein sequence ID" value="BXY_0380200.1"/>
    <property type="gene ID" value="BXY_0380200"/>
</dbReference>
<evidence type="ECO:0000256" key="3">
    <source>
        <dbReference type="ARBA" id="ARBA00022989"/>
    </source>
</evidence>
<dbReference type="CDD" id="cd14978">
    <property type="entry name" value="7tmA_FMRFamide_R-like"/>
    <property type="match status" value="1"/>
</dbReference>
<dbReference type="GO" id="GO:0016020">
    <property type="term" value="C:membrane"/>
    <property type="evidence" value="ECO:0007669"/>
    <property type="project" value="UniProtKB-SubCell"/>
</dbReference>
<feature type="transmembrane region" description="Helical" evidence="6">
    <location>
        <begin position="149"/>
        <end position="166"/>
    </location>
</feature>
<feature type="region of interest" description="Disordered" evidence="5">
    <location>
        <begin position="375"/>
        <end position="394"/>
    </location>
</feature>
<feature type="transmembrane region" description="Helical" evidence="6">
    <location>
        <begin position="109"/>
        <end position="128"/>
    </location>
</feature>
<feature type="transmembrane region" description="Helical" evidence="6">
    <location>
        <begin position="26"/>
        <end position="51"/>
    </location>
</feature>